<reference evidence="2 3" key="1">
    <citation type="submission" date="2023-03" db="EMBL/GenBank/DDBJ databases">
        <title>High recombination rates correlate with genetic variation in Cardiocondyla obscurior ants.</title>
        <authorList>
            <person name="Errbii M."/>
        </authorList>
    </citation>
    <scope>NUCLEOTIDE SEQUENCE [LARGE SCALE GENOMIC DNA]</scope>
    <source>
        <strain evidence="2">Alpha-2009</strain>
        <tissue evidence="2">Whole body</tissue>
    </source>
</reference>
<protein>
    <recommendedName>
        <fullName evidence="4">ATP synthase F0 subunit 8</fullName>
    </recommendedName>
</protein>
<organism evidence="2 3">
    <name type="scientific">Cardiocondyla obscurior</name>
    <dbReference type="NCBI Taxonomy" id="286306"/>
    <lineage>
        <taxon>Eukaryota</taxon>
        <taxon>Metazoa</taxon>
        <taxon>Ecdysozoa</taxon>
        <taxon>Arthropoda</taxon>
        <taxon>Hexapoda</taxon>
        <taxon>Insecta</taxon>
        <taxon>Pterygota</taxon>
        <taxon>Neoptera</taxon>
        <taxon>Endopterygota</taxon>
        <taxon>Hymenoptera</taxon>
        <taxon>Apocrita</taxon>
        <taxon>Aculeata</taxon>
        <taxon>Formicoidea</taxon>
        <taxon>Formicidae</taxon>
        <taxon>Myrmicinae</taxon>
        <taxon>Cardiocondyla</taxon>
    </lineage>
</organism>
<evidence type="ECO:0008006" key="4">
    <source>
        <dbReference type="Google" id="ProtNLM"/>
    </source>
</evidence>
<sequence>MVTASSNIKFLIITITLYLLMLFCYLTVSKIILPTLALINHVRSPEIGRFIPRQSSFAGYSPTRATK</sequence>
<accession>A0AAW2EWE7</accession>
<keyword evidence="1" id="KW-0812">Transmembrane</keyword>
<name>A0AAW2EWE7_9HYME</name>
<evidence type="ECO:0000256" key="1">
    <source>
        <dbReference type="SAM" id="Phobius"/>
    </source>
</evidence>
<gene>
    <name evidence="2" type="ORF">PUN28_014992</name>
</gene>
<keyword evidence="1" id="KW-1133">Transmembrane helix</keyword>
<feature type="transmembrane region" description="Helical" evidence="1">
    <location>
        <begin position="6"/>
        <end position="28"/>
    </location>
</feature>
<comment type="caution">
    <text evidence="2">The sequence shown here is derived from an EMBL/GenBank/DDBJ whole genome shotgun (WGS) entry which is preliminary data.</text>
</comment>
<dbReference type="Proteomes" id="UP001430953">
    <property type="component" value="Unassembled WGS sequence"/>
</dbReference>
<proteinExistence type="predicted"/>
<evidence type="ECO:0000313" key="3">
    <source>
        <dbReference type="Proteomes" id="UP001430953"/>
    </source>
</evidence>
<evidence type="ECO:0000313" key="2">
    <source>
        <dbReference type="EMBL" id="KAL0108084.1"/>
    </source>
</evidence>
<keyword evidence="3" id="KW-1185">Reference proteome</keyword>
<dbReference type="AlphaFoldDB" id="A0AAW2EWE7"/>
<dbReference type="EMBL" id="JADYXP020000016">
    <property type="protein sequence ID" value="KAL0108084.1"/>
    <property type="molecule type" value="Genomic_DNA"/>
</dbReference>
<keyword evidence="1" id="KW-0472">Membrane</keyword>